<evidence type="ECO:0000313" key="4">
    <source>
        <dbReference type="Proteomes" id="UP000009058"/>
    </source>
</evidence>
<reference key="2">
    <citation type="submission" date="2011-05" db="EMBL/GenBank/DDBJ databases">
        <title>The Genome Sequence of Magnaporthe oryzae 70-15.</title>
        <authorList>
            <consortium name="The Broad Institute Genome Sequencing Platform"/>
            <person name="Ma L.-J."/>
            <person name="Dead R."/>
            <person name="Young S.K."/>
            <person name="Zeng Q."/>
            <person name="Gargeya S."/>
            <person name="Fitzgerald M."/>
            <person name="Haas B."/>
            <person name="Abouelleil A."/>
            <person name="Alvarado L."/>
            <person name="Arachchi H.M."/>
            <person name="Berlin A."/>
            <person name="Brown A."/>
            <person name="Chapman S.B."/>
            <person name="Chen Z."/>
            <person name="Dunbar C."/>
            <person name="Freedman E."/>
            <person name="Gearin G."/>
            <person name="Gellesch M."/>
            <person name="Goldberg J."/>
            <person name="Griggs A."/>
            <person name="Gujja S."/>
            <person name="Heiman D."/>
            <person name="Howarth C."/>
            <person name="Larson L."/>
            <person name="Lui A."/>
            <person name="MacDonald P.J.P."/>
            <person name="Mehta T."/>
            <person name="Montmayeur A."/>
            <person name="Murphy C."/>
            <person name="Neiman D."/>
            <person name="Pearson M."/>
            <person name="Priest M."/>
            <person name="Roberts A."/>
            <person name="Saif S."/>
            <person name="Shea T."/>
            <person name="Shenoy N."/>
            <person name="Sisk P."/>
            <person name="Stolte C."/>
            <person name="Sykes S."/>
            <person name="Yandava C."/>
            <person name="Wortman J."/>
            <person name="Nusbaum C."/>
            <person name="Birren B."/>
        </authorList>
    </citation>
    <scope>NUCLEOTIDE SEQUENCE</scope>
    <source>
        <strain>70-15</strain>
    </source>
</reference>
<organism evidence="3 4">
    <name type="scientific">Pyricularia oryzae (strain 70-15 / ATCC MYA-4617 / FGSC 8958)</name>
    <name type="common">Rice blast fungus</name>
    <name type="synonym">Magnaporthe oryzae</name>
    <dbReference type="NCBI Taxonomy" id="242507"/>
    <lineage>
        <taxon>Eukaryota</taxon>
        <taxon>Fungi</taxon>
        <taxon>Dikarya</taxon>
        <taxon>Ascomycota</taxon>
        <taxon>Pezizomycotina</taxon>
        <taxon>Sordariomycetes</taxon>
        <taxon>Sordariomycetidae</taxon>
        <taxon>Magnaporthales</taxon>
        <taxon>Pyriculariaceae</taxon>
        <taxon>Pyricularia</taxon>
    </lineage>
</organism>
<feature type="signal peptide" evidence="2">
    <location>
        <begin position="1"/>
        <end position="18"/>
    </location>
</feature>
<keyword evidence="4" id="KW-1185">Reference proteome</keyword>
<dbReference type="GeneID" id="12985741"/>
<sequence>MKLSLNGIVALLATTAAAFPLIEDDADMIKSFPLSRRQVDKVPRAAIFHAFNDTDCKSFEMEARFEAPRPELKNRITCVNLGNAQVASLKALFLKDGCSSSNPAPSTSSPLTRGKDNPAGYRQQPPACAVEPTLVGNFVSMATNDRQLRCLDTGPSR</sequence>
<keyword evidence="2" id="KW-0732">Signal</keyword>
<protein>
    <submittedName>
        <fullName evidence="3">Uncharacterized protein</fullName>
    </submittedName>
</protein>
<proteinExistence type="predicted"/>
<dbReference type="RefSeq" id="XP_003719262.1">
    <property type="nucleotide sequence ID" value="XM_003719214.1"/>
</dbReference>
<dbReference type="KEGG" id="mgr:MGG_17579"/>
<dbReference type="AlphaFoldDB" id="G4NFT8"/>
<dbReference type="Proteomes" id="UP000009058">
    <property type="component" value="Chromosome 6"/>
</dbReference>
<feature type="region of interest" description="Disordered" evidence="1">
    <location>
        <begin position="98"/>
        <end position="125"/>
    </location>
</feature>
<reference evidence="3 4" key="1">
    <citation type="journal article" date="2005" name="Nature">
        <title>The genome sequence of the rice blast fungus Magnaporthe grisea.</title>
        <authorList>
            <person name="Dean R.A."/>
            <person name="Talbot N.J."/>
            <person name="Ebbole D.J."/>
            <person name="Farman M.L."/>
            <person name="Mitchell T.K."/>
            <person name="Orbach M.J."/>
            <person name="Thon M."/>
            <person name="Kulkarni R."/>
            <person name="Xu J.R."/>
            <person name="Pan H."/>
            <person name="Read N.D."/>
            <person name="Lee Y.H."/>
            <person name="Carbone I."/>
            <person name="Brown D."/>
            <person name="Oh Y.Y."/>
            <person name="Donofrio N."/>
            <person name="Jeong J.S."/>
            <person name="Soanes D.M."/>
            <person name="Djonovic S."/>
            <person name="Kolomiets E."/>
            <person name="Rehmeyer C."/>
            <person name="Li W."/>
            <person name="Harding M."/>
            <person name="Kim S."/>
            <person name="Lebrun M.H."/>
            <person name="Bohnert H."/>
            <person name="Coughlan S."/>
            <person name="Butler J."/>
            <person name="Calvo S."/>
            <person name="Ma L.J."/>
            <person name="Nicol R."/>
            <person name="Purcell S."/>
            <person name="Nusbaum C."/>
            <person name="Galagan J.E."/>
            <person name="Birren B.W."/>
        </authorList>
    </citation>
    <scope>NUCLEOTIDE SEQUENCE [LARGE SCALE GENOMIC DNA]</scope>
    <source>
        <strain evidence="4">70-15 / ATCC MYA-4617 / FGSC 8958</strain>
    </source>
</reference>
<evidence type="ECO:0000256" key="2">
    <source>
        <dbReference type="SAM" id="SignalP"/>
    </source>
</evidence>
<accession>G4NFT8</accession>
<gene>
    <name evidence="3" type="ORF">MGG_17579</name>
</gene>
<dbReference type="HOGENOM" id="CLU_1678265_0_0_1"/>
<dbReference type="VEuPathDB" id="FungiDB:MGG_17579"/>
<name>G4NFT8_PYRO7</name>
<evidence type="ECO:0000256" key="1">
    <source>
        <dbReference type="SAM" id="MobiDB-lite"/>
    </source>
</evidence>
<dbReference type="EMBL" id="CM001236">
    <property type="protein sequence ID" value="EHA46895.1"/>
    <property type="molecule type" value="Genomic_DNA"/>
</dbReference>
<feature type="chain" id="PRO_5003466179" evidence="2">
    <location>
        <begin position="19"/>
        <end position="157"/>
    </location>
</feature>
<dbReference type="InParanoid" id="G4NFT8"/>
<feature type="compositionally biased region" description="Low complexity" evidence="1">
    <location>
        <begin position="99"/>
        <end position="110"/>
    </location>
</feature>
<evidence type="ECO:0000313" key="3">
    <source>
        <dbReference type="EMBL" id="EHA46895.1"/>
    </source>
</evidence>